<dbReference type="Proteomes" id="UP000789342">
    <property type="component" value="Unassembled WGS sequence"/>
</dbReference>
<dbReference type="EMBL" id="CAJVPV010005020">
    <property type="protein sequence ID" value="CAG8583204.1"/>
    <property type="molecule type" value="Genomic_DNA"/>
</dbReference>
<name>A0A9N9G7Q3_9GLOM</name>
<dbReference type="AlphaFoldDB" id="A0A9N9G7Q3"/>
<organism evidence="1 2">
    <name type="scientific">Acaulospora morrowiae</name>
    <dbReference type="NCBI Taxonomy" id="94023"/>
    <lineage>
        <taxon>Eukaryota</taxon>
        <taxon>Fungi</taxon>
        <taxon>Fungi incertae sedis</taxon>
        <taxon>Mucoromycota</taxon>
        <taxon>Glomeromycotina</taxon>
        <taxon>Glomeromycetes</taxon>
        <taxon>Diversisporales</taxon>
        <taxon>Acaulosporaceae</taxon>
        <taxon>Acaulospora</taxon>
    </lineage>
</organism>
<comment type="caution">
    <text evidence="1">The sequence shown here is derived from an EMBL/GenBank/DDBJ whole genome shotgun (WGS) entry which is preliminary data.</text>
</comment>
<proteinExistence type="predicted"/>
<sequence>MNIIQILTTPFHSSTSTSLTTTPPLIKALQQSSSPTITKPPEVKHRYHKVPIQVDGSRPQFYDFPLGSYPDLRRQYLSHKNMPLNPVNSLLNFPTNPLSIMFAISNNLASDKSSLAQIMPVHKGEETGTGVGIRSIYNFLSNVGFDSSSIVV</sequence>
<evidence type="ECO:0000313" key="1">
    <source>
        <dbReference type="EMBL" id="CAG8583204.1"/>
    </source>
</evidence>
<protein>
    <submittedName>
        <fullName evidence="1">18910_t:CDS:1</fullName>
    </submittedName>
</protein>
<accession>A0A9N9G7Q3</accession>
<dbReference type="OrthoDB" id="2410431at2759"/>
<evidence type="ECO:0000313" key="2">
    <source>
        <dbReference type="Proteomes" id="UP000789342"/>
    </source>
</evidence>
<keyword evidence="2" id="KW-1185">Reference proteome</keyword>
<gene>
    <name evidence="1" type="ORF">AMORRO_LOCUS7002</name>
</gene>
<reference evidence="1" key="1">
    <citation type="submission" date="2021-06" db="EMBL/GenBank/DDBJ databases">
        <authorList>
            <person name="Kallberg Y."/>
            <person name="Tangrot J."/>
            <person name="Rosling A."/>
        </authorList>
    </citation>
    <scope>NUCLEOTIDE SEQUENCE</scope>
    <source>
        <strain evidence="1">CL551</strain>
    </source>
</reference>